<sequence>MFCENLNYFYHSDEIDFGVHEKWFTSQHFKAELWIPSQKPIHLPVMTHLFDVLFQSDSENQGGI</sequence>
<keyword evidence="2" id="KW-1185">Reference proteome</keyword>
<evidence type="ECO:0000313" key="1">
    <source>
        <dbReference type="EMBL" id="AEF80787.1"/>
    </source>
</evidence>
<reference evidence="2" key="1">
    <citation type="submission" date="2009-12" db="EMBL/GenBank/DDBJ databases">
        <title>Complete sequence of Treponema azotonutricium strain ZAS-9.</title>
        <authorList>
            <person name="Tetu S.G."/>
            <person name="Matson E."/>
            <person name="Ren Q."/>
            <person name="Seshadri R."/>
            <person name="Elbourne L."/>
            <person name="Hassan K.A."/>
            <person name="Durkin A."/>
            <person name="Radune D."/>
            <person name="Mohamoud Y."/>
            <person name="Shay R."/>
            <person name="Jin S."/>
            <person name="Zhang X."/>
            <person name="Lucey K."/>
            <person name="Ballor N.R."/>
            <person name="Ottesen E."/>
            <person name="Rosenthal R."/>
            <person name="Allen A."/>
            <person name="Leadbetter J.R."/>
            <person name="Paulsen I.T."/>
        </authorList>
    </citation>
    <scope>NUCLEOTIDE SEQUENCE [LARGE SCALE GENOMIC DNA]</scope>
    <source>
        <strain evidence="2">ATCC BAA-888 / DSM 13862 / ZAS-9</strain>
    </source>
</reference>
<dbReference type="HOGENOM" id="CLU_2866481_0_0_12"/>
<dbReference type="EMBL" id="CP001841">
    <property type="protein sequence ID" value="AEF80787.1"/>
    <property type="molecule type" value="Genomic_DNA"/>
</dbReference>
<dbReference type="STRING" id="545695.TREAZ_2603"/>
<proteinExistence type="predicted"/>
<dbReference type="AlphaFoldDB" id="F5YEG6"/>
<name>F5YEG6_LEAAZ</name>
<evidence type="ECO:0000313" key="2">
    <source>
        <dbReference type="Proteomes" id="UP000009222"/>
    </source>
</evidence>
<gene>
    <name evidence="1" type="ordered locus">TREAZ_2603</name>
</gene>
<dbReference type="Proteomes" id="UP000009222">
    <property type="component" value="Chromosome"/>
</dbReference>
<reference evidence="1 2" key="2">
    <citation type="journal article" date="2011" name="ISME J.">
        <title>RNA-seq reveals cooperative metabolic interactions between two termite-gut spirochete species in co-culture.</title>
        <authorList>
            <person name="Rosenthal A.Z."/>
            <person name="Matson E.G."/>
            <person name="Eldar A."/>
            <person name="Leadbetter J.R."/>
        </authorList>
    </citation>
    <scope>NUCLEOTIDE SEQUENCE [LARGE SCALE GENOMIC DNA]</scope>
    <source>
        <strain evidence="2">ATCC BAA-888 / DSM 13862 / ZAS-9</strain>
    </source>
</reference>
<dbReference type="KEGG" id="taz:TREAZ_2603"/>
<accession>F5YEG6</accession>
<organism evidence="1 2">
    <name type="scientific">Leadbettera azotonutricia (strain ATCC BAA-888 / DSM 13862 / ZAS-9)</name>
    <name type="common">Treponema azotonutricium</name>
    <dbReference type="NCBI Taxonomy" id="545695"/>
    <lineage>
        <taxon>Bacteria</taxon>
        <taxon>Pseudomonadati</taxon>
        <taxon>Spirochaetota</taxon>
        <taxon>Spirochaetia</taxon>
        <taxon>Spirochaetales</taxon>
        <taxon>Breznakiellaceae</taxon>
        <taxon>Leadbettera</taxon>
    </lineage>
</organism>
<protein>
    <submittedName>
        <fullName evidence="1">Uncharacterized protein</fullName>
    </submittedName>
</protein>
<dbReference type="InParanoid" id="F5YEG6"/>